<evidence type="ECO:0000256" key="2">
    <source>
        <dbReference type="ARBA" id="ARBA00022589"/>
    </source>
</evidence>
<dbReference type="InterPro" id="IPR023393">
    <property type="entry name" value="START-like_dom_sf"/>
</dbReference>
<dbReference type="Proteomes" id="UP001187471">
    <property type="component" value="Unassembled WGS sequence"/>
</dbReference>
<comment type="caution">
    <text evidence="4">The sequence shown here is derived from an EMBL/GenBank/DDBJ whole genome shotgun (WGS) entry which is preliminary data.</text>
</comment>
<dbReference type="PANTHER" id="PTHR31213">
    <property type="entry name" value="OS08G0374000 PROTEIN-RELATED"/>
    <property type="match status" value="1"/>
</dbReference>
<keyword evidence="5" id="KW-1185">Reference proteome</keyword>
<dbReference type="GO" id="GO:0010427">
    <property type="term" value="F:abscisic acid binding"/>
    <property type="evidence" value="ECO:0007669"/>
    <property type="project" value="TreeGrafter"/>
</dbReference>
<dbReference type="GO" id="GO:0038023">
    <property type="term" value="F:signaling receptor activity"/>
    <property type="evidence" value="ECO:0007669"/>
    <property type="project" value="TreeGrafter"/>
</dbReference>
<organism evidence="4 5">
    <name type="scientific">Escallonia rubra</name>
    <dbReference type="NCBI Taxonomy" id="112253"/>
    <lineage>
        <taxon>Eukaryota</taxon>
        <taxon>Viridiplantae</taxon>
        <taxon>Streptophyta</taxon>
        <taxon>Embryophyta</taxon>
        <taxon>Tracheophyta</taxon>
        <taxon>Spermatophyta</taxon>
        <taxon>Magnoliopsida</taxon>
        <taxon>eudicotyledons</taxon>
        <taxon>Gunneridae</taxon>
        <taxon>Pentapetalae</taxon>
        <taxon>asterids</taxon>
        <taxon>campanulids</taxon>
        <taxon>Escalloniales</taxon>
        <taxon>Escalloniaceae</taxon>
        <taxon>Escallonia</taxon>
    </lineage>
</organism>
<evidence type="ECO:0000256" key="1">
    <source>
        <dbReference type="ARBA" id="ARBA00009744"/>
    </source>
</evidence>
<evidence type="ECO:0000313" key="5">
    <source>
        <dbReference type="Proteomes" id="UP001187471"/>
    </source>
</evidence>
<dbReference type="GO" id="GO:0006952">
    <property type="term" value="P:defense response"/>
    <property type="evidence" value="ECO:0007669"/>
    <property type="project" value="InterPro"/>
</dbReference>
<dbReference type="EMBL" id="JAVXUO010002486">
    <property type="protein sequence ID" value="KAK2972876.1"/>
    <property type="molecule type" value="Genomic_DNA"/>
</dbReference>
<dbReference type="AlphaFoldDB" id="A0AA88QZL4"/>
<gene>
    <name evidence="4" type="ORF">RJ640_028404</name>
</gene>
<comment type="similarity">
    <text evidence="1">Belongs to the BetVI family.</text>
</comment>
<dbReference type="InterPro" id="IPR000916">
    <property type="entry name" value="Bet_v_I/MLP"/>
</dbReference>
<evidence type="ECO:0000313" key="4">
    <source>
        <dbReference type="EMBL" id="KAK2972876.1"/>
    </source>
</evidence>
<dbReference type="SUPFAM" id="SSF55961">
    <property type="entry name" value="Bet v1-like"/>
    <property type="match status" value="1"/>
</dbReference>
<dbReference type="GO" id="GO:0004864">
    <property type="term" value="F:protein phosphatase inhibitor activity"/>
    <property type="evidence" value="ECO:0007669"/>
    <property type="project" value="TreeGrafter"/>
</dbReference>
<reference evidence="4" key="1">
    <citation type="submission" date="2022-12" db="EMBL/GenBank/DDBJ databases">
        <title>Draft genome assemblies for two species of Escallonia (Escalloniales).</title>
        <authorList>
            <person name="Chanderbali A."/>
            <person name="Dervinis C."/>
            <person name="Anghel I."/>
            <person name="Soltis D."/>
            <person name="Soltis P."/>
            <person name="Zapata F."/>
        </authorList>
    </citation>
    <scope>NUCLEOTIDE SEQUENCE</scope>
    <source>
        <strain evidence="4">UCBG92.1500</strain>
        <tissue evidence="4">Leaf</tissue>
    </source>
</reference>
<sequence length="197" mass="21539">MEIGMTCFARGPFLSSVPFQNPTAVASSRPNISPVSFSSFQAPPPASAVSPVAAIKTWGSVSTEMEVDVPATEAWKLYGTVDLKKVTVPKYLAKVEIVEGDGEGSICKNTSSDGSYFKERFTKVDNEKLVKETEGFTLYRIRFECIPKTKDSCITRTTIEYTIKEEALDNIGKATITGSINIMKDVAAYLIKQKTTV</sequence>
<dbReference type="PANTHER" id="PTHR31213:SF19">
    <property type="entry name" value="BET V I_MAJOR LATEX PROTEIN DOMAIN-CONTAINING PROTEIN"/>
    <property type="match status" value="1"/>
</dbReference>
<name>A0AA88QZL4_9ASTE</name>
<dbReference type="Gene3D" id="3.30.530.20">
    <property type="match status" value="1"/>
</dbReference>
<dbReference type="GO" id="GO:0005634">
    <property type="term" value="C:nucleus"/>
    <property type="evidence" value="ECO:0007669"/>
    <property type="project" value="TreeGrafter"/>
</dbReference>
<dbReference type="Pfam" id="PF00407">
    <property type="entry name" value="Bet_v_1"/>
    <property type="match status" value="1"/>
</dbReference>
<dbReference type="GO" id="GO:0009738">
    <property type="term" value="P:abscisic acid-activated signaling pathway"/>
    <property type="evidence" value="ECO:0007669"/>
    <property type="project" value="TreeGrafter"/>
</dbReference>
<proteinExistence type="inferred from homology"/>
<dbReference type="InterPro" id="IPR050279">
    <property type="entry name" value="Plant_def-hormone_signal"/>
</dbReference>
<dbReference type="GO" id="GO:0005737">
    <property type="term" value="C:cytoplasm"/>
    <property type="evidence" value="ECO:0007669"/>
    <property type="project" value="TreeGrafter"/>
</dbReference>
<evidence type="ECO:0000259" key="3">
    <source>
        <dbReference type="Pfam" id="PF00407"/>
    </source>
</evidence>
<accession>A0AA88QZL4</accession>
<feature type="domain" description="Bet v I/Major latex protein" evidence="3">
    <location>
        <begin position="62"/>
        <end position="192"/>
    </location>
</feature>
<protein>
    <recommendedName>
        <fullName evidence="3">Bet v I/Major latex protein domain-containing protein</fullName>
    </recommendedName>
</protein>
<keyword evidence="2" id="KW-0017">Alkaloid metabolism</keyword>
<dbReference type="GO" id="GO:0009820">
    <property type="term" value="P:alkaloid metabolic process"/>
    <property type="evidence" value="ECO:0007669"/>
    <property type="project" value="UniProtKB-KW"/>
</dbReference>